<keyword evidence="2" id="KW-1185">Reference proteome</keyword>
<dbReference type="Proteomes" id="UP001652445">
    <property type="component" value="Unassembled WGS sequence"/>
</dbReference>
<protein>
    <submittedName>
        <fullName evidence="1">Uncharacterized protein</fullName>
    </submittedName>
</protein>
<accession>A0ABT2UI03</accession>
<name>A0ABT2UI03_9BACL</name>
<evidence type="ECO:0000313" key="2">
    <source>
        <dbReference type="Proteomes" id="UP001652445"/>
    </source>
</evidence>
<gene>
    <name evidence="1" type="ORF">OB236_16775</name>
</gene>
<proteinExistence type="predicted"/>
<organism evidence="1 2">
    <name type="scientific">Paenibacillus baimaensis</name>
    <dbReference type="NCBI Taxonomy" id="2982185"/>
    <lineage>
        <taxon>Bacteria</taxon>
        <taxon>Bacillati</taxon>
        <taxon>Bacillota</taxon>
        <taxon>Bacilli</taxon>
        <taxon>Bacillales</taxon>
        <taxon>Paenibacillaceae</taxon>
        <taxon>Paenibacillus</taxon>
    </lineage>
</organism>
<dbReference type="RefSeq" id="WP_262684985.1">
    <property type="nucleotide sequence ID" value="NZ_JAOQIO010000065.1"/>
</dbReference>
<sequence>MENTKASRLRNFEDFKELKKFKDTKRFKDHEGFKDYKETYREYERGLSPGLENSLSAWPIRGVSFGKL</sequence>
<comment type="caution">
    <text evidence="1">The sequence shown here is derived from an EMBL/GenBank/DDBJ whole genome shotgun (WGS) entry which is preliminary data.</text>
</comment>
<dbReference type="EMBL" id="JAOQIO010000065">
    <property type="protein sequence ID" value="MCU6793761.1"/>
    <property type="molecule type" value="Genomic_DNA"/>
</dbReference>
<reference evidence="1 2" key="1">
    <citation type="submission" date="2022-09" db="EMBL/GenBank/DDBJ databases">
        <authorList>
            <person name="Han X.L."/>
            <person name="Wang Q."/>
            <person name="Lu T."/>
        </authorList>
    </citation>
    <scope>NUCLEOTIDE SEQUENCE [LARGE SCALE GENOMIC DNA]</scope>
    <source>
        <strain evidence="1 2">WQ 127069</strain>
    </source>
</reference>
<evidence type="ECO:0000313" key="1">
    <source>
        <dbReference type="EMBL" id="MCU6793761.1"/>
    </source>
</evidence>